<keyword evidence="2" id="KW-1185">Reference proteome</keyword>
<dbReference type="RefSeq" id="WP_080063954.1">
    <property type="nucleotide sequence ID" value="NZ_MZGX01000008.1"/>
</dbReference>
<evidence type="ECO:0000313" key="1">
    <source>
        <dbReference type="EMBL" id="OPX44513.1"/>
    </source>
</evidence>
<sequence>MTNENQIMAFKYFVEEYLFGLNGGGTFTITELITEFKKYEDKNSIDCLRKDANYLKEILTKEDWEIKKNLLDYLLKKGSRNYMKSIVNYLVQLL</sequence>
<dbReference type="OrthoDB" id="10000292at2"/>
<dbReference type="EMBL" id="MZGX01000008">
    <property type="protein sequence ID" value="OPX44513.1"/>
    <property type="molecule type" value="Genomic_DNA"/>
</dbReference>
<gene>
    <name evidence="1" type="ORF">CLHUN_15060</name>
</gene>
<accession>A0A1V4SL46</accession>
<comment type="caution">
    <text evidence="1">The sequence shown here is derived from an EMBL/GenBank/DDBJ whole genome shotgun (WGS) entry which is preliminary data.</text>
</comment>
<dbReference type="AlphaFoldDB" id="A0A1V4SL46"/>
<evidence type="ECO:0000313" key="2">
    <source>
        <dbReference type="Proteomes" id="UP000191554"/>
    </source>
</evidence>
<name>A0A1V4SL46_RUMHU</name>
<dbReference type="Proteomes" id="UP000191554">
    <property type="component" value="Unassembled WGS sequence"/>
</dbReference>
<proteinExistence type="predicted"/>
<protein>
    <submittedName>
        <fullName evidence="1">Uncharacterized protein</fullName>
    </submittedName>
</protein>
<organism evidence="1 2">
    <name type="scientific">Ruminiclostridium hungatei</name>
    <name type="common">Clostridium hungatei</name>
    <dbReference type="NCBI Taxonomy" id="48256"/>
    <lineage>
        <taxon>Bacteria</taxon>
        <taxon>Bacillati</taxon>
        <taxon>Bacillota</taxon>
        <taxon>Clostridia</taxon>
        <taxon>Eubacteriales</taxon>
        <taxon>Oscillospiraceae</taxon>
        <taxon>Ruminiclostridium</taxon>
    </lineage>
</organism>
<reference evidence="1 2" key="1">
    <citation type="submission" date="2017-03" db="EMBL/GenBank/DDBJ databases">
        <title>Genome sequence of Clostridium hungatei DSM 14427.</title>
        <authorList>
            <person name="Poehlein A."/>
            <person name="Daniel R."/>
        </authorList>
    </citation>
    <scope>NUCLEOTIDE SEQUENCE [LARGE SCALE GENOMIC DNA]</scope>
    <source>
        <strain evidence="1 2">DSM 14427</strain>
    </source>
</reference>